<dbReference type="Proteomes" id="UP001283361">
    <property type="component" value="Unassembled WGS sequence"/>
</dbReference>
<dbReference type="EMBL" id="JAWDGP010001427">
    <property type="protein sequence ID" value="KAK3791928.1"/>
    <property type="molecule type" value="Genomic_DNA"/>
</dbReference>
<evidence type="ECO:0000313" key="2">
    <source>
        <dbReference type="Proteomes" id="UP001283361"/>
    </source>
</evidence>
<name>A0AAE1AQB4_9GAST</name>
<protein>
    <submittedName>
        <fullName evidence="1">Uncharacterized protein</fullName>
    </submittedName>
</protein>
<sequence length="97" mass="11557">MSKLTLTTFESFRKAALDMYRGLWRLYKRIEICRVSRYVSRSAESLESLDTYRDLQSLYNVYRDLQSLYLRIEVCGGSRYVSRSAESLDMYRDLQSL</sequence>
<reference evidence="1" key="1">
    <citation type="journal article" date="2023" name="G3 (Bethesda)">
        <title>A reference genome for the long-term kleptoplast-retaining sea slug Elysia crispata morphotype clarki.</title>
        <authorList>
            <person name="Eastman K.E."/>
            <person name="Pendleton A.L."/>
            <person name="Shaikh M.A."/>
            <person name="Suttiyut T."/>
            <person name="Ogas R."/>
            <person name="Tomko P."/>
            <person name="Gavelis G."/>
            <person name="Widhalm J.R."/>
            <person name="Wisecaver J.H."/>
        </authorList>
    </citation>
    <scope>NUCLEOTIDE SEQUENCE</scope>
    <source>
        <strain evidence="1">ECLA1</strain>
    </source>
</reference>
<keyword evidence="2" id="KW-1185">Reference proteome</keyword>
<evidence type="ECO:0000313" key="1">
    <source>
        <dbReference type="EMBL" id="KAK3791928.1"/>
    </source>
</evidence>
<comment type="caution">
    <text evidence="1">The sequence shown here is derived from an EMBL/GenBank/DDBJ whole genome shotgun (WGS) entry which is preliminary data.</text>
</comment>
<dbReference type="AlphaFoldDB" id="A0AAE1AQB4"/>
<proteinExistence type="predicted"/>
<gene>
    <name evidence="1" type="ORF">RRG08_065480</name>
</gene>
<organism evidence="1 2">
    <name type="scientific">Elysia crispata</name>
    <name type="common">lettuce slug</name>
    <dbReference type="NCBI Taxonomy" id="231223"/>
    <lineage>
        <taxon>Eukaryota</taxon>
        <taxon>Metazoa</taxon>
        <taxon>Spiralia</taxon>
        <taxon>Lophotrochozoa</taxon>
        <taxon>Mollusca</taxon>
        <taxon>Gastropoda</taxon>
        <taxon>Heterobranchia</taxon>
        <taxon>Euthyneura</taxon>
        <taxon>Panpulmonata</taxon>
        <taxon>Sacoglossa</taxon>
        <taxon>Placobranchoidea</taxon>
        <taxon>Plakobranchidae</taxon>
        <taxon>Elysia</taxon>
    </lineage>
</organism>
<accession>A0AAE1AQB4</accession>